<feature type="binding site" evidence="8">
    <location>
        <begin position="50"/>
        <end position="56"/>
    </location>
    <ligand>
        <name>GTP</name>
        <dbReference type="ChEBI" id="CHEBI:37565"/>
    </ligand>
</feature>
<dbReference type="PANTHER" id="PTHR11846">
    <property type="entry name" value="ADENYLOSUCCINATE SYNTHETASE"/>
    <property type="match status" value="1"/>
</dbReference>
<keyword evidence="12" id="KW-1185">Reference proteome</keyword>
<dbReference type="InterPro" id="IPR001114">
    <property type="entry name" value="Adenylosuccinate_synthetase"/>
</dbReference>
<keyword evidence="7 8" id="KW-0342">GTP-binding</keyword>
<dbReference type="Gene3D" id="3.90.170.10">
    <property type="entry name" value="Adenylosuccinate Synthetase, subunit A, domain 3"/>
    <property type="match status" value="1"/>
</dbReference>
<feature type="binding site" description="in other chain" evidence="8">
    <location>
        <position position="262"/>
    </location>
    <ligand>
        <name>IMP</name>
        <dbReference type="ChEBI" id="CHEBI:58053"/>
        <note>ligand shared between dimeric partners</note>
    </ligand>
</feature>
<feature type="binding site" description="in other chain" evidence="8">
    <location>
        <begin position="51"/>
        <end position="54"/>
    </location>
    <ligand>
        <name>IMP</name>
        <dbReference type="ChEBI" id="CHEBI:58053"/>
        <note>ligand shared between dimeric partners</note>
    </ligand>
</feature>
<evidence type="ECO:0000313" key="12">
    <source>
        <dbReference type="Proteomes" id="UP000584374"/>
    </source>
</evidence>
<reference evidence="11 12" key="1">
    <citation type="submission" date="2020-08" db="EMBL/GenBank/DDBJ databases">
        <title>Sequencing the genomes of 1000 actinobacteria strains.</title>
        <authorList>
            <person name="Klenk H.-P."/>
        </authorList>
    </citation>
    <scope>NUCLEOTIDE SEQUENCE [LARGE SCALE GENOMIC DNA]</scope>
    <source>
        <strain evidence="11 12">DSM 45584</strain>
    </source>
</reference>
<comment type="similarity">
    <text evidence="8 10">Belongs to the adenylosuccinate synthetase family.</text>
</comment>
<evidence type="ECO:0000256" key="7">
    <source>
        <dbReference type="ARBA" id="ARBA00023134"/>
    </source>
</evidence>
<dbReference type="UniPathway" id="UPA00075">
    <property type="reaction ID" value="UER00335"/>
</dbReference>
<evidence type="ECO:0000256" key="3">
    <source>
        <dbReference type="ARBA" id="ARBA00022723"/>
    </source>
</evidence>
<dbReference type="HAMAP" id="MF_00011">
    <property type="entry name" value="Adenylosucc_synth"/>
    <property type="match status" value="1"/>
</dbReference>
<dbReference type="InterPro" id="IPR042109">
    <property type="entry name" value="Adenylosuccinate_synth_dom1"/>
</dbReference>
<gene>
    <name evidence="8" type="primary">purA</name>
    <name evidence="11" type="ORF">BJ970_002023</name>
</gene>
<feature type="active site" description="Proton donor" evidence="8">
    <location>
        <position position="79"/>
    </location>
</feature>
<evidence type="ECO:0000256" key="1">
    <source>
        <dbReference type="ARBA" id="ARBA00011738"/>
    </source>
</evidence>
<evidence type="ECO:0000256" key="4">
    <source>
        <dbReference type="ARBA" id="ARBA00022741"/>
    </source>
</evidence>
<dbReference type="InterPro" id="IPR033128">
    <property type="entry name" value="Adenylosuccin_syn_Lys_AS"/>
</dbReference>
<comment type="catalytic activity">
    <reaction evidence="8 10">
        <text>IMP + L-aspartate + GTP = N(6)-(1,2-dicarboxyethyl)-AMP + GDP + phosphate + 2 H(+)</text>
        <dbReference type="Rhea" id="RHEA:15753"/>
        <dbReference type="ChEBI" id="CHEBI:15378"/>
        <dbReference type="ChEBI" id="CHEBI:29991"/>
        <dbReference type="ChEBI" id="CHEBI:37565"/>
        <dbReference type="ChEBI" id="CHEBI:43474"/>
        <dbReference type="ChEBI" id="CHEBI:57567"/>
        <dbReference type="ChEBI" id="CHEBI:58053"/>
        <dbReference type="ChEBI" id="CHEBI:58189"/>
        <dbReference type="EC" id="6.3.4.4"/>
    </reaction>
</comment>
<dbReference type="InterPro" id="IPR042111">
    <property type="entry name" value="Adenylosuccinate_synth_dom3"/>
</dbReference>
<organism evidence="11 12">
    <name type="scientific">Saccharopolyspora phatthalungensis</name>
    <dbReference type="NCBI Taxonomy" id="664693"/>
    <lineage>
        <taxon>Bacteria</taxon>
        <taxon>Bacillati</taxon>
        <taxon>Actinomycetota</taxon>
        <taxon>Actinomycetes</taxon>
        <taxon>Pseudonocardiales</taxon>
        <taxon>Pseudonocardiaceae</taxon>
        <taxon>Saccharopolyspora</taxon>
    </lineage>
</organism>
<feature type="binding site" evidence="8">
    <location>
        <begin position="78"/>
        <end position="80"/>
    </location>
    <ligand>
        <name>GTP</name>
        <dbReference type="ChEBI" id="CHEBI:37565"/>
    </ligand>
</feature>
<dbReference type="PANTHER" id="PTHR11846:SF0">
    <property type="entry name" value="ADENYLOSUCCINATE SYNTHETASE"/>
    <property type="match status" value="1"/>
</dbReference>
<dbReference type="InterPro" id="IPR042110">
    <property type="entry name" value="Adenylosuccinate_synth_dom2"/>
</dbReference>
<comment type="subcellular location">
    <subcellularLocation>
        <location evidence="8">Cytoplasm</location>
    </subcellularLocation>
</comment>
<dbReference type="FunFam" id="3.90.170.10:FF:000001">
    <property type="entry name" value="Adenylosuccinate synthetase"/>
    <property type="match status" value="1"/>
</dbReference>
<evidence type="ECO:0000256" key="2">
    <source>
        <dbReference type="ARBA" id="ARBA00022598"/>
    </source>
</evidence>
<evidence type="ECO:0000256" key="8">
    <source>
        <dbReference type="HAMAP-Rule" id="MF_00011"/>
    </source>
</evidence>
<protein>
    <recommendedName>
        <fullName evidence="8 10">Adenylosuccinate synthetase</fullName>
        <shortName evidence="8">AMPSase</shortName>
        <shortName evidence="8">AdSS</shortName>
        <ecNumber evidence="8 10">6.3.4.4</ecNumber>
    </recommendedName>
    <alternativeName>
        <fullName evidence="8">IMP--aspartate ligase</fullName>
    </alternativeName>
</protein>
<keyword evidence="2 8" id="KW-0436">Ligase</keyword>
<dbReference type="Gene3D" id="1.10.300.10">
    <property type="entry name" value="Adenylosuccinate Synthetase, subunit A, domain 2"/>
    <property type="match status" value="1"/>
</dbReference>
<dbReference type="SMART" id="SM00788">
    <property type="entry name" value="Adenylsucc_synt"/>
    <property type="match status" value="1"/>
</dbReference>
<comment type="pathway">
    <text evidence="8 10">Purine metabolism; AMP biosynthesis via de novo pathway; AMP from IMP: step 1/2.</text>
</comment>
<comment type="caution">
    <text evidence="11">The sequence shown here is derived from an EMBL/GenBank/DDBJ whole genome shotgun (WGS) entry which is preliminary data.</text>
</comment>
<feature type="binding site" evidence="8">
    <location>
        <position position="343"/>
    </location>
    <ligand>
        <name>GTP</name>
        <dbReference type="ChEBI" id="CHEBI:37565"/>
    </ligand>
</feature>
<accession>A0A840Q760</accession>
<evidence type="ECO:0000256" key="6">
    <source>
        <dbReference type="ARBA" id="ARBA00022842"/>
    </source>
</evidence>
<dbReference type="FunFam" id="1.10.300.10:FF:000001">
    <property type="entry name" value="Adenylosuccinate synthetase"/>
    <property type="match status" value="1"/>
</dbReference>
<comment type="cofactor">
    <cofactor evidence="8">
        <name>Mg(2+)</name>
        <dbReference type="ChEBI" id="CHEBI:18420"/>
    </cofactor>
    <text evidence="8">Binds 1 Mg(2+) ion per subunit.</text>
</comment>
<feature type="active site" description="Proton acceptor" evidence="8">
    <location>
        <position position="51"/>
    </location>
</feature>
<comment type="function">
    <text evidence="8">Plays an important role in the de novo pathway of purine nucleotide biosynthesis. Catalyzes the first committed step in the biosynthesis of AMP from IMP.</text>
</comment>
<dbReference type="CDD" id="cd03108">
    <property type="entry name" value="AdSS"/>
    <property type="match status" value="1"/>
</dbReference>
<evidence type="ECO:0000313" key="11">
    <source>
        <dbReference type="EMBL" id="MBB5154489.1"/>
    </source>
</evidence>
<dbReference type="Gene3D" id="3.40.440.10">
    <property type="entry name" value="Adenylosuccinate Synthetase, subunit A, domain 1"/>
    <property type="match status" value="1"/>
</dbReference>
<keyword evidence="5 8" id="KW-0658">Purine biosynthesis</keyword>
<keyword evidence="8" id="KW-0963">Cytoplasm</keyword>
<feature type="binding site" description="in other chain" evidence="8">
    <location>
        <position position="341"/>
    </location>
    <ligand>
        <name>IMP</name>
        <dbReference type="ChEBI" id="CHEBI:58053"/>
        <note>ligand shared between dimeric partners</note>
    </ligand>
</feature>
<dbReference type="AlphaFoldDB" id="A0A840Q760"/>
<dbReference type="NCBIfam" id="NF002223">
    <property type="entry name" value="PRK01117.1"/>
    <property type="match status" value="1"/>
</dbReference>
<feature type="binding site" evidence="8">
    <location>
        <position position="51"/>
    </location>
    <ligand>
        <name>Mg(2+)</name>
        <dbReference type="ChEBI" id="CHEBI:18420"/>
    </ligand>
</feature>
<dbReference type="Pfam" id="PF00709">
    <property type="entry name" value="Adenylsucc_synt"/>
    <property type="match status" value="1"/>
</dbReference>
<comment type="subunit">
    <text evidence="1 8">Homodimer.</text>
</comment>
<dbReference type="GO" id="GO:0004019">
    <property type="term" value="F:adenylosuccinate synthase activity"/>
    <property type="evidence" value="ECO:0007669"/>
    <property type="project" value="UniProtKB-UniRule"/>
</dbReference>
<dbReference type="GO" id="GO:0005737">
    <property type="term" value="C:cytoplasm"/>
    <property type="evidence" value="ECO:0007669"/>
    <property type="project" value="UniProtKB-SubCell"/>
</dbReference>
<dbReference type="PROSITE" id="PS01266">
    <property type="entry name" value="ADENYLOSUCCIN_SYN_1"/>
    <property type="match status" value="1"/>
</dbReference>
<dbReference type="InterPro" id="IPR018220">
    <property type="entry name" value="Adenylosuccin_syn_GTP-bd"/>
</dbReference>
<dbReference type="GO" id="GO:0005525">
    <property type="term" value="F:GTP binding"/>
    <property type="evidence" value="ECO:0007669"/>
    <property type="project" value="UniProtKB-UniRule"/>
</dbReference>
<keyword evidence="6 8" id="KW-0460">Magnesium</keyword>
<feature type="binding site" evidence="8">
    <location>
        <begin position="337"/>
        <end position="343"/>
    </location>
    <ligand>
        <name>substrate</name>
    </ligand>
</feature>
<dbReference type="GO" id="GO:0046040">
    <property type="term" value="P:IMP metabolic process"/>
    <property type="evidence" value="ECO:0007669"/>
    <property type="project" value="TreeGrafter"/>
</dbReference>
<dbReference type="NCBIfam" id="TIGR00184">
    <property type="entry name" value="purA"/>
    <property type="match status" value="1"/>
</dbReference>
<feature type="binding site" description="in other chain" evidence="8">
    <location>
        <position position="167"/>
    </location>
    <ligand>
        <name>IMP</name>
        <dbReference type="ChEBI" id="CHEBI:58053"/>
        <note>ligand shared between dimeric partners</note>
    </ligand>
</feature>
<evidence type="ECO:0000256" key="10">
    <source>
        <dbReference type="RuleBase" id="RU000520"/>
    </source>
</evidence>
<name>A0A840Q760_9PSEU</name>
<evidence type="ECO:0000256" key="5">
    <source>
        <dbReference type="ARBA" id="ARBA00022755"/>
    </source>
</evidence>
<feature type="binding site" evidence="8">
    <location>
        <position position="78"/>
    </location>
    <ligand>
        <name>Mg(2+)</name>
        <dbReference type="ChEBI" id="CHEBI:18420"/>
    </ligand>
</feature>
<feature type="binding site" description="in other chain" evidence="8">
    <location>
        <position position="277"/>
    </location>
    <ligand>
        <name>IMP</name>
        <dbReference type="ChEBI" id="CHEBI:58053"/>
        <note>ligand shared between dimeric partners</note>
    </ligand>
</feature>
<dbReference type="GO" id="GO:0044208">
    <property type="term" value="P:'de novo' AMP biosynthetic process"/>
    <property type="evidence" value="ECO:0007669"/>
    <property type="project" value="UniProtKB-UniRule"/>
</dbReference>
<dbReference type="EMBL" id="JACHIW010000001">
    <property type="protein sequence ID" value="MBB5154489.1"/>
    <property type="molecule type" value="Genomic_DNA"/>
</dbReference>
<proteinExistence type="inferred from homology"/>
<keyword evidence="3 8" id="KW-0479">Metal-binding</keyword>
<dbReference type="SUPFAM" id="SSF52540">
    <property type="entry name" value="P-loop containing nucleoside triphosphate hydrolases"/>
    <property type="match status" value="1"/>
</dbReference>
<feature type="binding site" evidence="8">
    <location>
        <begin position="451"/>
        <end position="453"/>
    </location>
    <ligand>
        <name>GTP</name>
        <dbReference type="ChEBI" id="CHEBI:37565"/>
    </ligand>
</feature>
<feature type="binding site" description="in other chain" evidence="8">
    <location>
        <begin position="76"/>
        <end position="79"/>
    </location>
    <ligand>
        <name>IMP</name>
        <dbReference type="ChEBI" id="CHEBI:58053"/>
        <note>ligand shared between dimeric partners</note>
    </ligand>
</feature>
<feature type="active site" evidence="9">
    <location>
        <position position="178"/>
    </location>
</feature>
<dbReference type="EC" id="6.3.4.4" evidence="8 10"/>
<dbReference type="Proteomes" id="UP000584374">
    <property type="component" value="Unassembled WGS sequence"/>
</dbReference>
<dbReference type="InterPro" id="IPR027417">
    <property type="entry name" value="P-loop_NTPase"/>
</dbReference>
<dbReference type="PROSITE" id="PS00513">
    <property type="entry name" value="ADENYLOSUCCIN_SYN_2"/>
    <property type="match status" value="1"/>
</dbReference>
<feature type="binding site" evidence="8">
    <location>
        <begin position="369"/>
        <end position="371"/>
    </location>
    <ligand>
        <name>GTP</name>
        <dbReference type="ChEBI" id="CHEBI:37565"/>
    </ligand>
</feature>
<evidence type="ECO:0000256" key="9">
    <source>
        <dbReference type="PROSITE-ProRule" id="PRU10134"/>
    </source>
</evidence>
<dbReference type="GO" id="GO:0000287">
    <property type="term" value="F:magnesium ion binding"/>
    <property type="evidence" value="ECO:0007669"/>
    <property type="project" value="UniProtKB-UniRule"/>
</dbReference>
<sequence length="466" mass="50705">MVLTFRSWFTLIDRHTPWWERAKRAVTLATTQSRLEFHMPAIVLIGAQWGDEGKGKATDLLGEQAQWVVRYQGGNNAGHTVVLPDGQDFALHLIPSGILTPGVTNVIGNGVVVDPGVLLEELAGLEDRDVDTSRLLVSADAHLIMPYHVAIDRVTERYLGKKQIGTTGRGIGPCYQDKIARVGVRVQDLLDEKILRQKVEAALDIKNQILVKVYNRRGMDPEEVVDTVLGQAEQFASRIADTKLLINQALDRGETVLLEGSQGTLLDVDHGTYPFVTSSNPTAGGACAGSGIGPTKINAVIGILKAYTTRVGAGPFPTELTDEAGENLRKQGGEFGVTTGRSRRTGWFDAVIARYATRVNGITDYFLTKLDVLSGLETIPICVAYDVDGERVDEMPMTQTGVHHAVPVYEEMPGWWEDVSGARGFEDLPANARAYIERIEELAGARVSAIGVGPGRDQTIVRHTMA</sequence>
<keyword evidence="4 8" id="KW-0547">Nucleotide-binding</keyword>
<feature type="binding site" evidence="8">
    <location>
        <position position="181"/>
    </location>
    <ligand>
        <name>IMP</name>
        <dbReference type="ChEBI" id="CHEBI:58053"/>
        <note>ligand shared between dimeric partners</note>
    </ligand>
</feature>